<evidence type="ECO:0000313" key="3">
    <source>
        <dbReference type="Proteomes" id="UP000092154"/>
    </source>
</evidence>
<gene>
    <name evidence="2" type="ORF">K503DRAFT_606428</name>
</gene>
<name>A0A1B7MIL3_9AGAM</name>
<dbReference type="OrthoDB" id="391988at2759"/>
<reference evidence="2 3" key="1">
    <citation type="submission" date="2016-06" db="EMBL/GenBank/DDBJ databases">
        <title>Comparative genomics of the ectomycorrhizal sister species Rhizopogon vinicolor and Rhizopogon vesiculosus (Basidiomycota: Boletales) reveals a divergence of the mating type B locus.</title>
        <authorList>
            <consortium name="DOE Joint Genome Institute"/>
            <person name="Mujic A.B."/>
            <person name="Kuo A."/>
            <person name="Tritt A."/>
            <person name="Lipzen A."/>
            <person name="Chen C."/>
            <person name="Johnson J."/>
            <person name="Sharma A."/>
            <person name="Barry K."/>
            <person name="Grigoriev I.V."/>
            <person name="Spatafora J.W."/>
        </authorList>
    </citation>
    <scope>NUCLEOTIDE SEQUENCE [LARGE SCALE GENOMIC DNA]</scope>
    <source>
        <strain evidence="2 3">AM-OR11-026</strain>
    </source>
</reference>
<keyword evidence="1" id="KW-0472">Membrane</keyword>
<keyword evidence="1" id="KW-0812">Transmembrane</keyword>
<keyword evidence="1" id="KW-1133">Transmembrane helix</keyword>
<sequence length="113" mass="12835">MYQLRRVVLQHLIAYIVDLTFILQTLYLVSDSQELSRRAIKLAVASYLDSKTSADIHGRIQEYDSHLLSSESADQDMLNQIVELTELFSMEAENISGLRAQLPGFGSGEDEQW</sequence>
<proteinExistence type="predicted"/>
<dbReference type="AlphaFoldDB" id="A0A1B7MIL3"/>
<accession>A0A1B7MIL3</accession>
<feature type="transmembrane region" description="Helical" evidence="1">
    <location>
        <begin position="12"/>
        <end position="29"/>
    </location>
</feature>
<evidence type="ECO:0000256" key="1">
    <source>
        <dbReference type="SAM" id="Phobius"/>
    </source>
</evidence>
<organism evidence="2 3">
    <name type="scientific">Rhizopogon vinicolor AM-OR11-026</name>
    <dbReference type="NCBI Taxonomy" id="1314800"/>
    <lineage>
        <taxon>Eukaryota</taxon>
        <taxon>Fungi</taxon>
        <taxon>Dikarya</taxon>
        <taxon>Basidiomycota</taxon>
        <taxon>Agaricomycotina</taxon>
        <taxon>Agaricomycetes</taxon>
        <taxon>Agaricomycetidae</taxon>
        <taxon>Boletales</taxon>
        <taxon>Suillineae</taxon>
        <taxon>Rhizopogonaceae</taxon>
        <taxon>Rhizopogon</taxon>
    </lineage>
</organism>
<dbReference type="Proteomes" id="UP000092154">
    <property type="component" value="Unassembled WGS sequence"/>
</dbReference>
<protein>
    <submittedName>
        <fullName evidence="2">Uncharacterized protein</fullName>
    </submittedName>
</protein>
<dbReference type="EMBL" id="KV449009">
    <property type="protein sequence ID" value="OAX32435.1"/>
    <property type="molecule type" value="Genomic_DNA"/>
</dbReference>
<keyword evidence="3" id="KW-1185">Reference proteome</keyword>
<evidence type="ECO:0000313" key="2">
    <source>
        <dbReference type="EMBL" id="OAX32435.1"/>
    </source>
</evidence>
<dbReference type="InParanoid" id="A0A1B7MIL3"/>